<evidence type="ECO:0008006" key="3">
    <source>
        <dbReference type="Google" id="ProtNLM"/>
    </source>
</evidence>
<organism evidence="1 2">
    <name type="scientific">Microbacterium amylolyticum</name>
    <dbReference type="NCBI Taxonomy" id="936337"/>
    <lineage>
        <taxon>Bacteria</taxon>
        <taxon>Bacillati</taxon>
        <taxon>Actinomycetota</taxon>
        <taxon>Actinomycetes</taxon>
        <taxon>Micrococcales</taxon>
        <taxon>Microbacteriaceae</taxon>
        <taxon>Microbacterium</taxon>
    </lineage>
</organism>
<evidence type="ECO:0000313" key="1">
    <source>
        <dbReference type="EMBL" id="MBP2436566.1"/>
    </source>
</evidence>
<evidence type="ECO:0000313" key="2">
    <source>
        <dbReference type="Proteomes" id="UP001519362"/>
    </source>
</evidence>
<keyword evidence="2" id="KW-1185">Reference proteome</keyword>
<gene>
    <name evidence="1" type="ORF">JOF34_001152</name>
</gene>
<dbReference type="RefSeq" id="WP_165136067.1">
    <property type="nucleotide sequence ID" value="NZ_CP049253.1"/>
</dbReference>
<comment type="caution">
    <text evidence="1">The sequence shown here is derived from an EMBL/GenBank/DDBJ whole genome shotgun (WGS) entry which is preliminary data.</text>
</comment>
<protein>
    <recommendedName>
        <fullName evidence="3">Glutaminase</fullName>
    </recommendedName>
</protein>
<accession>A0ABS4ZH06</accession>
<sequence>MDDLAAILGDARARLRDVPTVRLGLGRRARMVARAFGGKPVIEPVARAHHLGVVLIGQEKLWATGDIIRAAPDERRGFTAESQRVRAYMSGMAFRGGFADGETCHIDWEEIDVAAVSVGGADGPLSWRDDRIMVRWSPAGFLMPFSEYVDERIALAGD</sequence>
<reference evidence="1 2" key="1">
    <citation type="submission" date="2021-03" db="EMBL/GenBank/DDBJ databases">
        <title>Sequencing the genomes of 1000 actinobacteria strains.</title>
        <authorList>
            <person name="Klenk H.-P."/>
        </authorList>
    </citation>
    <scope>NUCLEOTIDE SEQUENCE [LARGE SCALE GENOMIC DNA]</scope>
    <source>
        <strain evidence="1 2">DSM 24221</strain>
    </source>
</reference>
<dbReference type="EMBL" id="JAGIOL010000001">
    <property type="protein sequence ID" value="MBP2436566.1"/>
    <property type="molecule type" value="Genomic_DNA"/>
</dbReference>
<name>A0ABS4ZH06_9MICO</name>
<dbReference type="Proteomes" id="UP001519362">
    <property type="component" value="Unassembled WGS sequence"/>
</dbReference>
<proteinExistence type="predicted"/>